<comment type="similarity">
    <text evidence="5">Belongs to the binding-protein-dependent transport system permease family.</text>
</comment>
<dbReference type="InterPro" id="IPR000515">
    <property type="entry name" value="MetI-like"/>
</dbReference>
<dbReference type="PANTHER" id="PTHR43632">
    <property type="entry name" value="PERMEASE COMPONENT OF TUNGSTATE ABC TRANSPORTER"/>
    <property type="match status" value="1"/>
</dbReference>
<dbReference type="EMBL" id="MDGM01000012">
    <property type="protein sequence ID" value="PIB24141.1"/>
    <property type="molecule type" value="Genomic_DNA"/>
</dbReference>
<dbReference type="OrthoDB" id="9781724at2"/>
<keyword evidence="2 5" id="KW-0812">Transmembrane</keyword>
<dbReference type="CDD" id="cd06261">
    <property type="entry name" value="TM_PBP2"/>
    <property type="match status" value="1"/>
</dbReference>
<reference evidence="7 8" key="1">
    <citation type="submission" date="2016-08" db="EMBL/GenBank/DDBJ databases">
        <title>Draft genome of Amylibacter sp. strain 4G11.</title>
        <authorList>
            <person name="Wong S.-K."/>
            <person name="Hamasaki K."/>
            <person name="Yoshizawa S."/>
        </authorList>
    </citation>
    <scope>NUCLEOTIDE SEQUENCE [LARGE SCALE GENOMIC DNA]</scope>
    <source>
        <strain evidence="7 8">4G11</strain>
    </source>
</reference>
<dbReference type="NCBIfam" id="NF038017">
    <property type="entry name" value="ABC_perm1"/>
    <property type="match status" value="1"/>
</dbReference>
<evidence type="ECO:0000313" key="8">
    <source>
        <dbReference type="Proteomes" id="UP000231516"/>
    </source>
</evidence>
<feature type="transmembrane region" description="Helical" evidence="5">
    <location>
        <begin position="197"/>
        <end position="218"/>
    </location>
</feature>
<evidence type="ECO:0000256" key="5">
    <source>
        <dbReference type="RuleBase" id="RU363032"/>
    </source>
</evidence>
<evidence type="ECO:0000313" key="7">
    <source>
        <dbReference type="EMBL" id="PIB24141.1"/>
    </source>
</evidence>
<evidence type="ECO:0000256" key="1">
    <source>
        <dbReference type="ARBA" id="ARBA00004651"/>
    </source>
</evidence>
<feature type="transmembrane region" description="Helical" evidence="5">
    <location>
        <begin position="93"/>
        <end position="116"/>
    </location>
</feature>
<organism evidence="7 8">
    <name type="scientific">Paramylibacter kogurei</name>
    <dbReference type="NCBI Taxonomy" id="1889778"/>
    <lineage>
        <taxon>Bacteria</taxon>
        <taxon>Pseudomonadati</taxon>
        <taxon>Pseudomonadota</taxon>
        <taxon>Alphaproteobacteria</taxon>
        <taxon>Rhodobacterales</taxon>
        <taxon>Paracoccaceae</taxon>
        <taxon>Paramylibacter</taxon>
    </lineage>
</organism>
<dbReference type="GO" id="GO:0055085">
    <property type="term" value="P:transmembrane transport"/>
    <property type="evidence" value="ECO:0007669"/>
    <property type="project" value="InterPro"/>
</dbReference>
<feature type="transmembrane region" description="Helical" evidence="5">
    <location>
        <begin position="150"/>
        <end position="177"/>
    </location>
</feature>
<dbReference type="PROSITE" id="PS50928">
    <property type="entry name" value="ABC_TM1"/>
    <property type="match status" value="1"/>
</dbReference>
<name>A0A2G5K3P3_9RHOB</name>
<evidence type="ECO:0000256" key="4">
    <source>
        <dbReference type="ARBA" id="ARBA00023136"/>
    </source>
</evidence>
<feature type="transmembrane region" description="Helical" evidence="5">
    <location>
        <begin position="20"/>
        <end position="46"/>
    </location>
</feature>
<evidence type="ECO:0000259" key="6">
    <source>
        <dbReference type="PROSITE" id="PS50928"/>
    </source>
</evidence>
<dbReference type="SUPFAM" id="SSF161098">
    <property type="entry name" value="MetI-like"/>
    <property type="match status" value="1"/>
</dbReference>
<feature type="domain" description="ABC transmembrane type-1" evidence="6">
    <location>
        <begin position="22"/>
        <end position="218"/>
    </location>
</feature>
<dbReference type="Pfam" id="PF00528">
    <property type="entry name" value="BPD_transp_1"/>
    <property type="match status" value="1"/>
</dbReference>
<keyword evidence="8" id="KW-1185">Reference proteome</keyword>
<keyword evidence="4 5" id="KW-0472">Membrane</keyword>
<keyword evidence="3 5" id="KW-1133">Transmembrane helix</keyword>
<comment type="caution">
    <text evidence="7">The sequence shown here is derived from an EMBL/GenBank/DDBJ whole genome shotgun (WGS) entry which is preliminary data.</text>
</comment>
<comment type="subcellular location">
    <subcellularLocation>
        <location evidence="1 5">Cell membrane</location>
        <topology evidence="1 5">Multi-pass membrane protein</topology>
    </subcellularLocation>
</comment>
<sequence>MDVISKSIQLIFSGDHDLLQIVLLSLRVSFTATFIASSLAIPFGALLTNYDFTGKRAIMVVASAFMALPPVVVGLLVYLMLSRSGPLGEWGLLYTPSAMIIAQTMLIFPIVLVLTVEALKPIKRDYSHLMNALDVPPMLRLRTMIWDARFAIYTAVLAGFGRALAEVGAVILVGGNINGQTRVMTTTIALESSKGNLELALALGLVLILLALIVNAAMHGVARIGQRYQVTRQ</sequence>
<protein>
    <submittedName>
        <fullName evidence="7">ABC transporter permease</fullName>
    </submittedName>
</protein>
<dbReference type="AlphaFoldDB" id="A0A2G5K3P3"/>
<dbReference type="Proteomes" id="UP000231516">
    <property type="component" value="Unassembled WGS sequence"/>
</dbReference>
<evidence type="ECO:0000256" key="3">
    <source>
        <dbReference type="ARBA" id="ARBA00022989"/>
    </source>
</evidence>
<evidence type="ECO:0000256" key="2">
    <source>
        <dbReference type="ARBA" id="ARBA00022692"/>
    </source>
</evidence>
<proteinExistence type="inferred from homology"/>
<dbReference type="PANTHER" id="PTHR43632:SF1">
    <property type="entry name" value="PERMEASE COMPONENT OF TUNGSTATE ABC TRANSPORTER"/>
    <property type="match status" value="1"/>
</dbReference>
<keyword evidence="5" id="KW-0813">Transport</keyword>
<dbReference type="InterPro" id="IPR035906">
    <property type="entry name" value="MetI-like_sf"/>
</dbReference>
<dbReference type="InterPro" id="IPR049783">
    <property type="entry name" value="ABC_perm_TupB-like"/>
</dbReference>
<dbReference type="GO" id="GO:0005886">
    <property type="term" value="C:plasma membrane"/>
    <property type="evidence" value="ECO:0007669"/>
    <property type="project" value="UniProtKB-SubCell"/>
</dbReference>
<accession>A0A2G5K3P3</accession>
<dbReference type="RefSeq" id="WP_099592418.1">
    <property type="nucleotide sequence ID" value="NZ_MDGM01000012.1"/>
</dbReference>
<gene>
    <name evidence="7" type="ORF">BFP76_02590</name>
</gene>
<feature type="transmembrane region" description="Helical" evidence="5">
    <location>
        <begin position="58"/>
        <end position="81"/>
    </location>
</feature>
<dbReference type="Gene3D" id="1.10.3720.10">
    <property type="entry name" value="MetI-like"/>
    <property type="match status" value="1"/>
</dbReference>